<keyword evidence="3" id="KW-1185">Reference proteome</keyword>
<reference evidence="3" key="1">
    <citation type="submission" date="2017-05" db="EMBL/GenBank/DDBJ databases">
        <title>Streptomyces olivochromogenes NBRC 3561 whole genome shotgun sequence.</title>
        <authorList>
            <person name="Dohra H."/>
            <person name="Kodani S."/>
        </authorList>
    </citation>
    <scope>NUCLEOTIDE SEQUENCE [LARGE SCALE GENOMIC DNA]</scope>
    <source>
        <strain evidence="3">NBRC 3561</strain>
    </source>
</reference>
<proteinExistence type="predicted"/>
<keyword evidence="1" id="KW-0812">Transmembrane</keyword>
<evidence type="ECO:0000313" key="2">
    <source>
        <dbReference type="EMBL" id="GAX53095.1"/>
    </source>
</evidence>
<dbReference type="Proteomes" id="UP000217446">
    <property type="component" value="Unassembled WGS sequence"/>
</dbReference>
<sequence>MIWRLIEVVGTPVLLVGGVATLGWGWLPAWERSDVRRPVVFGWAQLALAAALITYLVSDSLTNAPHLSLTLKVVGIVVMLFGSWLFSVAEWEPRRR</sequence>
<feature type="transmembrane region" description="Helical" evidence="1">
    <location>
        <begin position="39"/>
        <end position="57"/>
    </location>
</feature>
<dbReference type="AlphaFoldDB" id="A0A250VFZ3"/>
<protein>
    <submittedName>
        <fullName evidence="2">Uncharacterized protein</fullName>
    </submittedName>
</protein>
<dbReference type="STRING" id="1963.AQJ27_26665"/>
<comment type="caution">
    <text evidence="2">The sequence shown here is derived from an EMBL/GenBank/DDBJ whole genome shotgun (WGS) entry which is preliminary data.</text>
</comment>
<keyword evidence="1" id="KW-1133">Transmembrane helix</keyword>
<feature type="transmembrane region" description="Helical" evidence="1">
    <location>
        <begin position="6"/>
        <end position="27"/>
    </location>
</feature>
<evidence type="ECO:0000256" key="1">
    <source>
        <dbReference type="SAM" id="Phobius"/>
    </source>
</evidence>
<dbReference type="EMBL" id="BDQI01000009">
    <property type="protein sequence ID" value="GAX53095.1"/>
    <property type="molecule type" value="Genomic_DNA"/>
</dbReference>
<evidence type="ECO:0000313" key="3">
    <source>
        <dbReference type="Proteomes" id="UP000217446"/>
    </source>
</evidence>
<keyword evidence="1" id="KW-0472">Membrane</keyword>
<gene>
    <name evidence="2" type="ORF">SO3561_04620</name>
</gene>
<organism evidence="2 3">
    <name type="scientific">Streptomyces olivochromogenes</name>
    <dbReference type="NCBI Taxonomy" id="1963"/>
    <lineage>
        <taxon>Bacteria</taxon>
        <taxon>Bacillati</taxon>
        <taxon>Actinomycetota</taxon>
        <taxon>Actinomycetes</taxon>
        <taxon>Kitasatosporales</taxon>
        <taxon>Streptomycetaceae</taxon>
        <taxon>Streptomyces</taxon>
    </lineage>
</organism>
<name>A0A250VFZ3_STROL</name>
<feature type="transmembrane region" description="Helical" evidence="1">
    <location>
        <begin position="69"/>
        <end position="89"/>
    </location>
</feature>
<accession>A0A250VFZ3</accession>